<dbReference type="GO" id="GO:0005634">
    <property type="term" value="C:nucleus"/>
    <property type="evidence" value="ECO:0007669"/>
    <property type="project" value="InterPro"/>
</dbReference>
<evidence type="ECO:0000313" key="12">
    <source>
        <dbReference type="Proteomes" id="UP000789706"/>
    </source>
</evidence>
<keyword evidence="3" id="KW-0489">Methyltransferase</keyword>
<dbReference type="GO" id="GO:0042054">
    <property type="term" value="F:histone methyltransferase activity"/>
    <property type="evidence" value="ECO:0007669"/>
    <property type="project" value="InterPro"/>
</dbReference>
<keyword evidence="4" id="KW-0808">Transferase</keyword>
<name>A0A9N9BEH4_9GLOM</name>
<gene>
    <name evidence="11" type="ORF">DEBURN_LOCUS7788</name>
</gene>
<evidence type="ECO:0000259" key="9">
    <source>
        <dbReference type="PROSITE" id="PS50280"/>
    </source>
</evidence>
<accession>A0A9N9BEH4</accession>
<dbReference type="AlphaFoldDB" id="A0A9N9BEH4"/>
<dbReference type="Pfam" id="PF00856">
    <property type="entry name" value="SET"/>
    <property type="match status" value="1"/>
</dbReference>
<dbReference type="GO" id="GO:0008270">
    <property type="term" value="F:zinc ion binding"/>
    <property type="evidence" value="ECO:0007669"/>
    <property type="project" value="InterPro"/>
</dbReference>
<dbReference type="InterPro" id="IPR046341">
    <property type="entry name" value="SET_dom_sf"/>
</dbReference>
<evidence type="ECO:0000259" key="10">
    <source>
        <dbReference type="PROSITE" id="PS50867"/>
    </source>
</evidence>
<dbReference type="Gene3D" id="2.170.270.10">
    <property type="entry name" value="SET domain"/>
    <property type="match status" value="1"/>
</dbReference>
<evidence type="ECO:0000256" key="6">
    <source>
        <dbReference type="ARBA" id="ARBA00022723"/>
    </source>
</evidence>
<evidence type="ECO:0000256" key="2">
    <source>
        <dbReference type="ARBA" id="ARBA00022454"/>
    </source>
</evidence>
<dbReference type="OrthoDB" id="308383at2759"/>
<sequence>MTKMNNKFNKKKKDNNNQFTTIKTTNNNNSNSYQNSYNSRRSNRIIKNINNNNLNNLNNLIINSTIPIIPTIPISEYNLKSYFTPRIVYLWIKNLESITYLTQELNERLNSDFISLEWVRFREYLKNNPDQITDSNFEVNLVKKYYFLNYEYSIELIQAISAIMFRSPIYVKGIWDSLDKKNNNNNNDDSTAMTNINDILDSNSKILQDVYEKITQIEKKFMEFDLQYEELWNFKFIANVNAIPYSIFNDVDSEKLPILEFTFENLIHWDVGSPDEDYNYGCTCKDNFDYPFNKNGKLIRSDIGAIYECNSFCGCNFTCPNRIIQNSNNCNKNLQIFKTENKGWGVRTLKPIKEGSFVMEHLGEIINHQTSEIRSVCYDKLNIMTYFDLDYGYNKKNSNYWCNISRFLNHSCDANLVTIPFFVEHKDIRFQRIAFFAQRDIPKNSEITVDYKIHDDDFLPISSAESADSENRDELEEVLEYAGYKK</sequence>
<dbReference type="InterPro" id="IPR001214">
    <property type="entry name" value="SET_dom"/>
</dbReference>
<proteinExistence type="predicted"/>
<evidence type="ECO:0000256" key="4">
    <source>
        <dbReference type="ARBA" id="ARBA00022679"/>
    </source>
</evidence>
<dbReference type="SUPFAM" id="SSF82199">
    <property type="entry name" value="SET domain"/>
    <property type="match status" value="1"/>
</dbReference>
<evidence type="ECO:0000313" key="11">
    <source>
        <dbReference type="EMBL" id="CAG8565188.1"/>
    </source>
</evidence>
<dbReference type="InterPro" id="IPR007728">
    <property type="entry name" value="Pre-SET_dom"/>
</dbReference>
<keyword evidence="12" id="KW-1185">Reference proteome</keyword>
<feature type="domain" description="Pre-SET" evidence="10">
    <location>
        <begin position="280"/>
        <end position="327"/>
    </location>
</feature>
<feature type="compositionally biased region" description="Low complexity" evidence="8">
    <location>
        <begin position="16"/>
        <end position="37"/>
    </location>
</feature>
<organism evidence="11 12">
    <name type="scientific">Diversispora eburnea</name>
    <dbReference type="NCBI Taxonomy" id="1213867"/>
    <lineage>
        <taxon>Eukaryota</taxon>
        <taxon>Fungi</taxon>
        <taxon>Fungi incertae sedis</taxon>
        <taxon>Mucoromycota</taxon>
        <taxon>Glomeromycotina</taxon>
        <taxon>Glomeromycetes</taxon>
        <taxon>Diversisporales</taxon>
        <taxon>Diversisporaceae</taxon>
        <taxon>Diversispora</taxon>
    </lineage>
</organism>
<reference evidence="11" key="1">
    <citation type="submission" date="2021-06" db="EMBL/GenBank/DDBJ databases">
        <authorList>
            <person name="Kallberg Y."/>
            <person name="Tangrot J."/>
            <person name="Rosling A."/>
        </authorList>
    </citation>
    <scope>NUCLEOTIDE SEQUENCE</scope>
    <source>
        <strain evidence="11">AZ414A</strain>
    </source>
</reference>
<dbReference type="InterPro" id="IPR050973">
    <property type="entry name" value="H3K9_Histone-Lys_N-MTase"/>
</dbReference>
<dbReference type="PROSITE" id="PS50867">
    <property type="entry name" value="PRE_SET"/>
    <property type="match status" value="1"/>
</dbReference>
<dbReference type="SMART" id="SM00317">
    <property type="entry name" value="SET"/>
    <property type="match status" value="1"/>
</dbReference>
<feature type="region of interest" description="Disordered" evidence="8">
    <location>
        <begin position="1"/>
        <end position="37"/>
    </location>
</feature>
<keyword evidence="5" id="KW-0949">S-adenosyl-L-methionine</keyword>
<dbReference type="PROSITE" id="PS50280">
    <property type="entry name" value="SET"/>
    <property type="match status" value="1"/>
</dbReference>
<comment type="subcellular location">
    <subcellularLocation>
        <location evidence="1">Chromosome</location>
    </subcellularLocation>
</comment>
<keyword evidence="6" id="KW-0479">Metal-binding</keyword>
<dbReference type="PANTHER" id="PTHR46223:SF3">
    <property type="entry name" value="HISTONE-LYSINE N-METHYLTRANSFERASE SET-23"/>
    <property type="match status" value="1"/>
</dbReference>
<dbReference type="EMBL" id="CAJVPK010001010">
    <property type="protein sequence ID" value="CAG8565188.1"/>
    <property type="molecule type" value="Genomic_DNA"/>
</dbReference>
<comment type="caution">
    <text evidence="11">The sequence shown here is derived from an EMBL/GenBank/DDBJ whole genome shotgun (WGS) entry which is preliminary data.</text>
</comment>
<dbReference type="GO" id="GO:0032259">
    <property type="term" value="P:methylation"/>
    <property type="evidence" value="ECO:0007669"/>
    <property type="project" value="UniProtKB-KW"/>
</dbReference>
<feature type="domain" description="SET" evidence="9">
    <location>
        <begin position="332"/>
        <end position="452"/>
    </location>
</feature>
<evidence type="ECO:0000256" key="7">
    <source>
        <dbReference type="ARBA" id="ARBA00022833"/>
    </source>
</evidence>
<keyword evidence="2" id="KW-0158">Chromosome</keyword>
<protein>
    <submittedName>
        <fullName evidence="11">8465_t:CDS:1</fullName>
    </submittedName>
</protein>
<dbReference type="PANTHER" id="PTHR46223">
    <property type="entry name" value="HISTONE-LYSINE N-METHYLTRANSFERASE SUV39H"/>
    <property type="match status" value="1"/>
</dbReference>
<dbReference type="Proteomes" id="UP000789706">
    <property type="component" value="Unassembled WGS sequence"/>
</dbReference>
<evidence type="ECO:0000256" key="3">
    <source>
        <dbReference type="ARBA" id="ARBA00022603"/>
    </source>
</evidence>
<evidence type="ECO:0000256" key="5">
    <source>
        <dbReference type="ARBA" id="ARBA00022691"/>
    </source>
</evidence>
<dbReference type="GO" id="GO:0005694">
    <property type="term" value="C:chromosome"/>
    <property type="evidence" value="ECO:0007669"/>
    <property type="project" value="UniProtKB-SubCell"/>
</dbReference>
<keyword evidence="7" id="KW-0862">Zinc</keyword>
<evidence type="ECO:0000256" key="8">
    <source>
        <dbReference type="SAM" id="MobiDB-lite"/>
    </source>
</evidence>
<evidence type="ECO:0000256" key="1">
    <source>
        <dbReference type="ARBA" id="ARBA00004286"/>
    </source>
</evidence>